<keyword evidence="13" id="KW-0862">Zinc</keyword>
<keyword evidence="14" id="KW-0333">Golgi apparatus</keyword>
<evidence type="ECO:0000256" key="1">
    <source>
        <dbReference type="ARBA" id="ARBA00004240"/>
    </source>
</evidence>
<dbReference type="Gene3D" id="3.40.630.10">
    <property type="entry name" value="Zn peptidases"/>
    <property type="match status" value="1"/>
</dbReference>
<dbReference type="Gene3D" id="3.50.30.30">
    <property type="match status" value="1"/>
</dbReference>
<dbReference type="GO" id="GO:0005576">
    <property type="term" value="C:extracellular region"/>
    <property type="evidence" value="ECO:0007669"/>
    <property type="project" value="UniProtKB-SubCell"/>
</dbReference>
<evidence type="ECO:0000256" key="9">
    <source>
        <dbReference type="ARBA" id="ARBA00022723"/>
    </source>
</evidence>
<name>A0A4D7CC55_9SPHN</name>
<keyword evidence="16" id="KW-0865">Zymogen</keyword>
<dbReference type="InterPro" id="IPR039866">
    <property type="entry name" value="CPQ"/>
</dbReference>
<dbReference type="GO" id="GO:0046872">
    <property type="term" value="F:metal ion binding"/>
    <property type="evidence" value="ECO:0007669"/>
    <property type="project" value="UniProtKB-KW"/>
</dbReference>
<dbReference type="AlphaFoldDB" id="A0A4D7CC55"/>
<keyword evidence="7" id="KW-0121">Carboxypeptidase</keyword>
<keyword evidence="12" id="KW-0256">Endoplasmic reticulum</keyword>
<keyword evidence="9" id="KW-0479">Metal-binding</keyword>
<gene>
    <name evidence="22" type="ORF">E6W36_09910</name>
</gene>
<dbReference type="SUPFAM" id="SSF53187">
    <property type="entry name" value="Zn-dependent exopeptidases"/>
    <property type="match status" value="1"/>
</dbReference>
<evidence type="ECO:0000256" key="6">
    <source>
        <dbReference type="ARBA" id="ARBA00022525"/>
    </source>
</evidence>
<evidence type="ECO:0000259" key="21">
    <source>
        <dbReference type="Pfam" id="PF04389"/>
    </source>
</evidence>
<evidence type="ECO:0000256" key="7">
    <source>
        <dbReference type="ARBA" id="ARBA00022645"/>
    </source>
</evidence>
<sequence>MRALGLANVRQERFPLQVWERGREDAMVLSPAPQRIAVTALGWSPATPVGGIEAEVALVDSLEALKAAPANAYKGKIVLVTQATPRTHDGSGYGATGPIRRFGALEAKKRGAVAFLLRSLGTHHHRFAHAGSQDRATITQGIPAAAVSPPDVELLQRLAKRGPLRMTLTLTPKPVRDGFSQNVIGEITGSEKPEEIVLVGAHIDSWDLGTGAIDDGAGTAIVLGAAKLIKALPSPPKRTIRFVLFGAEEQGITGGRSYAEKHKADNHLVVTEADFGQGPVYGLNTRFADPEHPTAQALMRVLAPLGVVRGSNAADGGPDVSPMVEAGVPAIDLAMEGTDYFDLHHTADDTFDKIERGRINQSVAAYVAALWTFLSWAAISV</sequence>
<evidence type="ECO:0000256" key="12">
    <source>
        <dbReference type="ARBA" id="ARBA00022824"/>
    </source>
</evidence>
<dbReference type="Proteomes" id="UP000298714">
    <property type="component" value="Chromosome"/>
</dbReference>
<proteinExistence type="predicted"/>
<evidence type="ECO:0000256" key="20">
    <source>
        <dbReference type="ARBA" id="ARBA00033328"/>
    </source>
</evidence>
<evidence type="ECO:0000256" key="15">
    <source>
        <dbReference type="ARBA" id="ARBA00023049"/>
    </source>
</evidence>
<evidence type="ECO:0000256" key="18">
    <source>
        <dbReference type="ARBA" id="ARBA00023228"/>
    </source>
</evidence>
<dbReference type="GO" id="GO:0004180">
    <property type="term" value="F:carboxypeptidase activity"/>
    <property type="evidence" value="ECO:0007669"/>
    <property type="project" value="UniProtKB-KW"/>
</dbReference>
<evidence type="ECO:0000256" key="17">
    <source>
        <dbReference type="ARBA" id="ARBA00023180"/>
    </source>
</evidence>
<evidence type="ECO:0000256" key="14">
    <source>
        <dbReference type="ARBA" id="ARBA00023034"/>
    </source>
</evidence>
<accession>A0A4D7CC55</accession>
<dbReference type="EMBL" id="CP039704">
    <property type="protein sequence ID" value="QCI79732.1"/>
    <property type="molecule type" value="Genomic_DNA"/>
</dbReference>
<dbReference type="GO" id="GO:0005764">
    <property type="term" value="C:lysosome"/>
    <property type="evidence" value="ECO:0007669"/>
    <property type="project" value="UniProtKB-SubCell"/>
</dbReference>
<dbReference type="PANTHER" id="PTHR12053:SF3">
    <property type="entry name" value="CARBOXYPEPTIDASE Q"/>
    <property type="match status" value="1"/>
</dbReference>
<keyword evidence="23" id="KW-1185">Reference proteome</keyword>
<dbReference type="GO" id="GO:0070573">
    <property type="term" value="F:metallodipeptidase activity"/>
    <property type="evidence" value="ECO:0007669"/>
    <property type="project" value="InterPro"/>
</dbReference>
<comment type="subunit">
    <text evidence="19">Homodimer. The monomeric form is inactive while the homodimer is active.</text>
</comment>
<keyword evidence="8" id="KW-0645">Protease</keyword>
<evidence type="ECO:0000313" key="22">
    <source>
        <dbReference type="EMBL" id="QCI79732.1"/>
    </source>
</evidence>
<keyword evidence="17" id="KW-0325">Glycoprotein</keyword>
<keyword evidence="18" id="KW-0458">Lysosome</keyword>
<keyword evidence="15" id="KW-0482">Metalloprotease</keyword>
<dbReference type="Pfam" id="PF04389">
    <property type="entry name" value="Peptidase_M28"/>
    <property type="match status" value="1"/>
</dbReference>
<evidence type="ECO:0000256" key="8">
    <source>
        <dbReference type="ARBA" id="ARBA00022670"/>
    </source>
</evidence>
<evidence type="ECO:0000256" key="16">
    <source>
        <dbReference type="ARBA" id="ARBA00023145"/>
    </source>
</evidence>
<dbReference type="InterPro" id="IPR007484">
    <property type="entry name" value="Peptidase_M28"/>
</dbReference>
<evidence type="ECO:0000256" key="4">
    <source>
        <dbReference type="ARBA" id="ARBA00004613"/>
    </source>
</evidence>
<comment type="subcellular location">
    <subcellularLocation>
        <location evidence="1">Endoplasmic reticulum</location>
    </subcellularLocation>
    <subcellularLocation>
        <location evidence="3">Golgi apparatus</location>
    </subcellularLocation>
    <subcellularLocation>
        <location evidence="2">Lysosome</location>
    </subcellularLocation>
    <subcellularLocation>
        <location evidence="4">Secreted</location>
    </subcellularLocation>
</comment>
<keyword evidence="11 22" id="KW-0378">Hydrolase</keyword>
<evidence type="ECO:0000313" key="23">
    <source>
        <dbReference type="Proteomes" id="UP000298714"/>
    </source>
</evidence>
<evidence type="ECO:0000256" key="13">
    <source>
        <dbReference type="ARBA" id="ARBA00022833"/>
    </source>
</evidence>
<evidence type="ECO:0000256" key="10">
    <source>
        <dbReference type="ARBA" id="ARBA00022729"/>
    </source>
</evidence>
<dbReference type="KEGG" id="hgn:E6W36_09910"/>
<evidence type="ECO:0000256" key="19">
    <source>
        <dbReference type="ARBA" id="ARBA00025833"/>
    </source>
</evidence>
<dbReference type="PANTHER" id="PTHR12053">
    <property type="entry name" value="PROTEASE FAMILY M28 PLASMA GLUTAMATE CARBOXYPEPTIDASE-RELATED"/>
    <property type="match status" value="1"/>
</dbReference>
<dbReference type="GO" id="GO:0006508">
    <property type="term" value="P:proteolysis"/>
    <property type="evidence" value="ECO:0007669"/>
    <property type="project" value="UniProtKB-KW"/>
</dbReference>
<protein>
    <recommendedName>
        <fullName evidence="5">Carboxypeptidase Q</fullName>
    </recommendedName>
    <alternativeName>
        <fullName evidence="20">Plasma glutamate carboxypeptidase</fullName>
    </alternativeName>
</protein>
<keyword evidence="6" id="KW-0964">Secreted</keyword>
<dbReference type="RefSeq" id="WP_222872553.1">
    <property type="nucleotide sequence ID" value="NZ_CP039704.1"/>
</dbReference>
<evidence type="ECO:0000256" key="5">
    <source>
        <dbReference type="ARBA" id="ARBA00014116"/>
    </source>
</evidence>
<feature type="domain" description="Peptidase M28" evidence="21">
    <location>
        <begin position="182"/>
        <end position="363"/>
    </location>
</feature>
<evidence type="ECO:0000256" key="3">
    <source>
        <dbReference type="ARBA" id="ARBA00004555"/>
    </source>
</evidence>
<organism evidence="22 23">
    <name type="scientific">Hankyongella ginsenosidimutans</name>
    <dbReference type="NCBI Taxonomy" id="1763828"/>
    <lineage>
        <taxon>Bacteria</taxon>
        <taxon>Pseudomonadati</taxon>
        <taxon>Pseudomonadota</taxon>
        <taxon>Alphaproteobacteria</taxon>
        <taxon>Sphingomonadales</taxon>
        <taxon>Sphingomonadaceae</taxon>
        <taxon>Hankyongella</taxon>
    </lineage>
</organism>
<evidence type="ECO:0000256" key="11">
    <source>
        <dbReference type="ARBA" id="ARBA00022801"/>
    </source>
</evidence>
<evidence type="ECO:0000256" key="2">
    <source>
        <dbReference type="ARBA" id="ARBA00004371"/>
    </source>
</evidence>
<reference evidence="23" key="1">
    <citation type="submission" date="2019-04" db="EMBL/GenBank/DDBJ databases">
        <title>Complete genome sequence of Sphingomonas sp. W1-2-3.</title>
        <authorList>
            <person name="Im W.T."/>
        </authorList>
    </citation>
    <scope>NUCLEOTIDE SEQUENCE [LARGE SCALE GENOMIC DNA]</scope>
    <source>
        <strain evidence="23">W1-2-3</strain>
    </source>
</reference>
<keyword evidence="10" id="KW-0732">Signal</keyword>